<dbReference type="Gene3D" id="3.30.70.870">
    <property type="entry name" value="Elongation Factor G (Translational Gtpase), domain 3"/>
    <property type="match status" value="1"/>
</dbReference>
<evidence type="ECO:0000313" key="6">
    <source>
        <dbReference type="Proteomes" id="UP000887572"/>
    </source>
</evidence>
<dbReference type="GO" id="GO:0005759">
    <property type="term" value="C:mitochondrial matrix"/>
    <property type="evidence" value="ECO:0007669"/>
    <property type="project" value="UniProtKB-ARBA"/>
</dbReference>
<dbReference type="GO" id="GO:0032543">
    <property type="term" value="P:mitochondrial translation"/>
    <property type="evidence" value="ECO:0007669"/>
    <property type="project" value="TreeGrafter"/>
</dbReference>
<dbReference type="GO" id="GO:0003924">
    <property type="term" value="F:GTPase activity"/>
    <property type="evidence" value="ECO:0007669"/>
    <property type="project" value="InterPro"/>
</dbReference>
<evidence type="ECO:0000313" key="7">
    <source>
        <dbReference type="WBParaSite" id="Gr19_v10_g15980.t1"/>
    </source>
</evidence>
<dbReference type="GO" id="GO:0005525">
    <property type="term" value="F:GTP binding"/>
    <property type="evidence" value="ECO:0007669"/>
    <property type="project" value="UniProtKB-KW"/>
</dbReference>
<dbReference type="Proteomes" id="UP000887572">
    <property type="component" value="Unplaced"/>
</dbReference>
<reference evidence="7 8" key="1">
    <citation type="submission" date="2022-11" db="UniProtKB">
        <authorList>
            <consortium name="WormBaseParasite"/>
        </authorList>
    </citation>
    <scope>IDENTIFICATION</scope>
</reference>
<keyword evidence="3" id="KW-0496">Mitochondrion</keyword>
<accession>A0A914HD01</accession>
<dbReference type="InterPro" id="IPR053905">
    <property type="entry name" value="EF-G-like_DII"/>
</dbReference>
<dbReference type="Pfam" id="PF22042">
    <property type="entry name" value="EF-G_D2"/>
    <property type="match status" value="1"/>
</dbReference>
<dbReference type="SUPFAM" id="SSF52540">
    <property type="entry name" value="P-loop containing nucleoside triphosphate hydrolases"/>
    <property type="match status" value="1"/>
</dbReference>
<dbReference type="InterPro" id="IPR005225">
    <property type="entry name" value="Small_GTP-bd"/>
</dbReference>
<dbReference type="SUPFAM" id="SSF50447">
    <property type="entry name" value="Translation proteins"/>
    <property type="match status" value="1"/>
</dbReference>
<dbReference type="PANTHER" id="PTHR43261">
    <property type="entry name" value="TRANSLATION ELONGATION FACTOR G-RELATED"/>
    <property type="match status" value="1"/>
</dbReference>
<dbReference type="Pfam" id="PF00009">
    <property type="entry name" value="GTP_EFTU"/>
    <property type="match status" value="1"/>
</dbReference>
<dbReference type="FunFam" id="3.40.50.300:FF:000514">
    <property type="entry name" value="Ribosome-releasing factor 2, mitochondrial"/>
    <property type="match status" value="1"/>
</dbReference>
<dbReference type="Gene3D" id="2.40.30.10">
    <property type="entry name" value="Translation factors"/>
    <property type="match status" value="1"/>
</dbReference>
<evidence type="ECO:0000313" key="8">
    <source>
        <dbReference type="WBParaSite" id="Gr19_v10_g15980.t2"/>
    </source>
</evidence>
<evidence type="ECO:0000259" key="5">
    <source>
        <dbReference type="PROSITE" id="PS51722"/>
    </source>
</evidence>
<dbReference type="Gene3D" id="3.30.70.240">
    <property type="match status" value="1"/>
</dbReference>
<evidence type="ECO:0000313" key="9">
    <source>
        <dbReference type="WBParaSite" id="Gr19_v10_g15980.t3"/>
    </source>
</evidence>
<dbReference type="WBParaSite" id="Gr19_v10_g15980.t2">
    <property type="protein sequence ID" value="Gr19_v10_g15980.t2"/>
    <property type="gene ID" value="Gr19_v10_g15980"/>
</dbReference>
<dbReference type="InterPro" id="IPR014721">
    <property type="entry name" value="Ribsml_uS5_D2-typ_fold_subgr"/>
</dbReference>
<dbReference type="InterPro" id="IPR031157">
    <property type="entry name" value="G_TR_CS"/>
</dbReference>
<dbReference type="AlphaFoldDB" id="A0A914HD01"/>
<feature type="domain" description="Tr-type G" evidence="5">
    <location>
        <begin position="66"/>
        <end position="352"/>
    </location>
</feature>
<dbReference type="InterPro" id="IPR009000">
    <property type="entry name" value="Transl_B-barrel_sf"/>
</dbReference>
<dbReference type="InterPro" id="IPR041095">
    <property type="entry name" value="EFG_II"/>
</dbReference>
<dbReference type="Gene3D" id="3.30.230.10">
    <property type="match status" value="1"/>
</dbReference>
<dbReference type="CDD" id="cd16262">
    <property type="entry name" value="EFG_III"/>
    <property type="match status" value="1"/>
</dbReference>
<dbReference type="Pfam" id="PF00679">
    <property type="entry name" value="EFG_C"/>
    <property type="match status" value="1"/>
</dbReference>
<dbReference type="SUPFAM" id="SSF54211">
    <property type="entry name" value="Ribosomal protein S5 domain 2-like"/>
    <property type="match status" value="1"/>
</dbReference>
<dbReference type="InterPro" id="IPR000795">
    <property type="entry name" value="T_Tr_GTP-bd_dom"/>
</dbReference>
<dbReference type="Pfam" id="PF14492">
    <property type="entry name" value="EFG_III"/>
    <property type="match status" value="1"/>
</dbReference>
<dbReference type="NCBIfam" id="TIGR00231">
    <property type="entry name" value="small_GTP"/>
    <property type="match status" value="1"/>
</dbReference>
<evidence type="ECO:0000256" key="1">
    <source>
        <dbReference type="ARBA" id="ARBA00022741"/>
    </source>
</evidence>
<dbReference type="PANTHER" id="PTHR43261:SF1">
    <property type="entry name" value="RIBOSOME-RELEASING FACTOR 2, MITOCHONDRIAL"/>
    <property type="match status" value="1"/>
</dbReference>
<dbReference type="PRINTS" id="PR00315">
    <property type="entry name" value="ELONGATNFCT"/>
</dbReference>
<proteinExistence type="predicted"/>
<keyword evidence="2" id="KW-0648">Protein biosynthesis</keyword>
<dbReference type="InterPro" id="IPR000640">
    <property type="entry name" value="EFG_V-like"/>
</dbReference>
<name>A0A914HD01_GLORO</name>
<dbReference type="PROSITE" id="PS51722">
    <property type="entry name" value="G_TR_2"/>
    <property type="match status" value="1"/>
</dbReference>
<dbReference type="PROSITE" id="PS00301">
    <property type="entry name" value="G_TR_1"/>
    <property type="match status" value="1"/>
</dbReference>
<dbReference type="InterPro" id="IPR020568">
    <property type="entry name" value="Ribosomal_Su5_D2-typ_SF"/>
</dbReference>
<dbReference type="SMART" id="SM00838">
    <property type="entry name" value="EFG_C"/>
    <property type="match status" value="1"/>
</dbReference>
<dbReference type="SUPFAM" id="SSF54980">
    <property type="entry name" value="EF-G C-terminal domain-like"/>
    <property type="match status" value="2"/>
</dbReference>
<dbReference type="InterPro" id="IPR035647">
    <property type="entry name" value="EFG_III/V"/>
</dbReference>
<keyword evidence="4" id="KW-0342">GTP-binding</keyword>
<dbReference type="InterPro" id="IPR027417">
    <property type="entry name" value="P-loop_NTPase"/>
</dbReference>
<dbReference type="WBParaSite" id="Gr19_v10_g15980.t1">
    <property type="protein sequence ID" value="Gr19_v10_g15980.t1"/>
    <property type="gene ID" value="Gr19_v10_g15980"/>
</dbReference>
<dbReference type="GO" id="GO:0032790">
    <property type="term" value="P:ribosome disassembly"/>
    <property type="evidence" value="ECO:0007669"/>
    <property type="project" value="TreeGrafter"/>
</dbReference>
<dbReference type="WBParaSite" id="Gr19_v10_g15980.t3">
    <property type="protein sequence ID" value="Gr19_v10_g15980.t3"/>
    <property type="gene ID" value="Gr19_v10_g15980"/>
</dbReference>
<evidence type="ECO:0000256" key="2">
    <source>
        <dbReference type="ARBA" id="ARBA00022917"/>
    </source>
</evidence>
<evidence type="ECO:0000256" key="4">
    <source>
        <dbReference type="ARBA" id="ARBA00023134"/>
    </source>
</evidence>
<dbReference type="InterPro" id="IPR009022">
    <property type="entry name" value="EFG_III"/>
</dbReference>
<protein>
    <submittedName>
        <fullName evidence="7 8">Tr-type G domain-containing protein</fullName>
    </submittedName>
</protein>
<organism evidence="6 9">
    <name type="scientific">Globodera rostochiensis</name>
    <name type="common">Golden nematode worm</name>
    <name type="synonym">Heterodera rostochiensis</name>
    <dbReference type="NCBI Taxonomy" id="31243"/>
    <lineage>
        <taxon>Eukaryota</taxon>
        <taxon>Metazoa</taxon>
        <taxon>Ecdysozoa</taxon>
        <taxon>Nematoda</taxon>
        <taxon>Chromadorea</taxon>
        <taxon>Rhabditida</taxon>
        <taxon>Tylenchina</taxon>
        <taxon>Tylenchomorpha</taxon>
        <taxon>Tylenchoidea</taxon>
        <taxon>Heteroderidae</taxon>
        <taxon>Heteroderinae</taxon>
        <taxon>Globodera</taxon>
    </lineage>
</organism>
<dbReference type="Gene3D" id="3.40.50.300">
    <property type="entry name" value="P-loop containing nucleotide triphosphate hydrolases"/>
    <property type="match status" value="1"/>
</dbReference>
<sequence length="799" mass="89093">MSSIFQNQLHRPISAVPRNSLGIGGKVMTLFNTHSFLSCLRTPFVSCRYMMMKHHPSPAVPSNQSDKIRNIGIIAHIDAGKTTLTEQILFLTGTIPTIGEVDDGSTVTDFMEIERERGITIQSAAVSSNWRNHRINLIDTPGHVDFTMEVERSLRVLDGSVTVLDSSSGVQAQTLTVWRQALKFGLPSVFFVNKMDKPNANFDHSLSSVEDRLNSKVLPIVVPVFGNDKLEGFVNVLSQKYLEFNRRPRHCEFVARDENGSWTDIPKNSRWEEVYSVSMEELLIRMADVDEAFEKEFGSNSPELSPLRMREMIRRNTLERRLFPLVCGSALHCSASVLPLLDSVVDFLPSPRERKYPIPDETEDCAFVFKVRHDKKRGQLNYARVYRGKIQRGQSSQALVNANTGEHQTNLQLFAPFSDLLMPIDAVEEGNIVVITGLNNTKTGDTLVNCTHIKHNVTRTEHIDFEALAPPTGRNFHKNIAHLALEGIDFPPAVFSCTIEPPNLANERGFRNALAQLTVEDPSIRVIEDEEAGQTILEGMGELHIEVMRERLLREHGMNAFFGPLRVNYKEIPQRRADSSELMENVLDKKQWCSLKLEVEPIQSSKTEALIHQFSKISIQLDTEDVEQADQARRLLTLHPDWLKAINAGCSVAVHNGPISGSPVVNLRVLLRSLLTSGPKIPSTLLSACASRCLTKALGEANLAVYEPMMLIEVVLMSNTSEMPHPENVVKSLTEKRATILAISMDGAKGRVVTVQANIPLAETQGLSRTLRTVSSGMASFHLQPNGYQPTGSEFVRGN</sequence>
<keyword evidence="6" id="KW-1185">Reference proteome</keyword>
<evidence type="ECO:0000256" key="3">
    <source>
        <dbReference type="ARBA" id="ARBA00023128"/>
    </source>
</evidence>
<keyword evidence="1" id="KW-0547">Nucleotide-binding</keyword>